<protein>
    <submittedName>
        <fullName evidence="2">Uncharacterized protein</fullName>
    </submittedName>
</protein>
<dbReference type="AlphaFoldDB" id="A0A290Q8V9"/>
<organism evidence="2 3">
    <name type="scientific">Nibricoccus aquaticus</name>
    <dbReference type="NCBI Taxonomy" id="2576891"/>
    <lineage>
        <taxon>Bacteria</taxon>
        <taxon>Pseudomonadati</taxon>
        <taxon>Verrucomicrobiota</taxon>
        <taxon>Opitutia</taxon>
        <taxon>Opitutales</taxon>
        <taxon>Opitutaceae</taxon>
        <taxon>Nibricoccus</taxon>
    </lineage>
</organism>
<feature type="signal peptide" evidence="1">
    <location>
        <begin position="1"/>
        <end position="20"/>
    </location>
</feature>
<proteinExistence type="predicted"/>
<name>A0A290Q8V9_9BACT</name>
<dbReference type="KEGG" id="vbh:CMV30_14940"/>
<dbReference type="RefSeq" id="WP_096056776.1">
    <property type="nucleotide sequence ID" value="NZ_CP023344.1"/>
</dbReference>
<keyword evidence="1" id="KW-0732">Signal</keyword>
<accession>A0A290Q8V9</accession>
<gene>
    <name evidence="2" type="ORF">CMV30_14940</name>
</gene>
<evidence type="ECO:0000256" key="1">
    <source>
        <dbReference type="SAM" id="SignalP"/>
    </source>
</evidence>
<evidence type="ECO:0000313" key="3">
    <source>
        <dbReference type="Proteomes" id="UP000217265"/>
    </source>
</evidence>
<sequence>MKHLLPLFAAATLLTSSAFADIRSYHGGFTIGVGGHHGHHRDHGHHHHSFGHHRGFGHSNYYNHGYLGLGYSSIFHPAYFASDYSSPAYSVEERTVVVQERAPKAPRTSTYAPSWTPGGGWKTHPWYRSRPSVITVPDTLNDARSSAQLQQIYGEQASSLTR</sequence>
<dbReference type="Proteomes" id="UP000217265">
    <property type="component" value="Chromosome"/>
</dbReference>
<dbReference type="EMBL" id="CP023344">
    <property type="protein sequence ID" value="ATC65145.1"/>
    <property type="molecule type" value="Genomic_DNA"/>
</dbReference>
<feature type="chain" id="PRO_5013149165" evidence="1">
    <location>
        <begin position="21"/>
        <end position="162"/>
    </location>
</feature>
<keyword evidence="3" id="KW-1185">Reference proteome</keyword>
<evidence type="ECO:0000313" key="2">
    <source>
        <dbReference type="EMBL" id="ATC65145.1"/>
    </source>
</evidence>
<reference evidence="2 3" key="1">
    <citation type="submission" date="2017-09" db="EMBL/GenBank/DDBJ databases">
        <title>Complete genome sequence of Verrucomicrobial strain HZ-65, isolated from freshwater.</title>
        <authorList>
            <person name="Choi A."/>
        </authorList>
    </citation>
    <scope>NUCLEOTIDE SEQUENCE [LARGE SCALE GENOMIC DNA]</scope>
    <source>
        <strain evidence="2 3">HZ-65</strain>
    </source>
</reference>